<dbReference type="AlphaFoldDB" id="A0AAD5QSI9"/>
<evidence type="ECO:0000313" key="3">
    <source>
        <dbReference type="Proteomes" id="UP001196413"/>
    </source>
</evidence>
<dbReference type="PANTHER" id="PTHR12875">
    <property type="entry name" value="GOLGI TO ER TRAFFIC PROTEIN 4 HOMOLOG"/>
    <property type="match status" value="1"/>
</dbReference>
<name>A0AAD5QSI9_PARTN</name>
<comment type="caution">
    <text evidence="2">The sequence shown here is derived from an EMBL/GenBank/DDBJ whole genome shotgun (WGS) entry which is preliminary data.</text>
</comment>
<sequence length="135" mass="15835">MEKPSLLEKKALDRLSKGEYYEAHQIYRTMYFRMILKEQFADLLDLLYSGSKKLADVKEALSAIDLAELYAETLLKAKCKATGKIYEQIYSMTEQFLNPSFPMPTPNAQIKFISMCVKWSQTIATKRRREKTWFK</sequence>
<dbReference type="Proteomes" id="UP001196413">
    <property type="component" value="Unassembled WGS sequence"/>
</dbReference>
<dbReference type="InterPro" id="IPR007317">
    <property type="entry name" value="GET4"/>
</dbReference>
<evidence type="ECO:0000256" key="1">
    <source>
        <dbReference type="ARBA" id="ARBA00005351"/>
    </source>
</evidence>
<dbReference type="InterPro" id="IPR011990">
    <property type="entry name" value="TPR-like_helical_dom_sf"/>
</dbReference>
<dbReference type="EMBL" id="JAHQIW010003777">
    <property type="protein sequence ID" value="KAJ1360130.1"/>
    <property type="molecule type" value="Genomic_DNA"/>
</dbReference>
<evidence type="ECO:0000313" key="2">
    <source>
        <dbReference type="EMBL" id="KAJ1360130.1"/>
    </source>
</evidence>
<accession>A0AAD5QSI9</accession>
<proteinExistence type="inferred from homology"/>
<organism evidence="2 3">
    <name type="scientific">Parelaphostrongylus tenuis</name>
    <name type="common">Meningeal worm</name>
    <dbReference type="NCBI Taxonomy" id="148309"/>
    <lineage>
        <taxon>Eukaryota</taxon>
        <taxon>Metazoa</taxon>
        <taxon>Ecdysozoa</taxon>
        <taxon>Nematoda</taxon>
        <taxon>Chromadorea</taxon>
        <taxon>Rhabditida</taxon>
        <taxon>Rhabditina</taxon>
        <taxon>Rhabditomorpha</taxon>
        <taxon>Strongyloidea</taxon>
        <taxon>Metastrongylidae</taxon>
        <taxon>Parelaphostrongylus</taxon>
    </lineage>
</organism>
<comment type="similarity">
    <text evidence="1">Belongs to the GET4 family.</text>
</comment>
<dbReference type="Gene3D" id="1.25.40.10">
    <property type="entry name" value="Tetratricopeptide repeat domain"/>
    <property type="match status" value="1"/>
</dbReference>
<dbReference type="GO" id="GO:0071818">
    <property type="term" value="C:BAT3 complex"/>
    <property type="evidence" value="ECO:0007669"/>
    <property type="project" value="TreeGrafter"/>
</dbReference>
<dbReference type="GO" id="GO:0045048">
    <property type="term" value="P:protein insertion into ER membrane"/>
    <property type="evidence" value="ECO:0007669"/>
    <property type="project" value="InterPro"/>
</dbReference>
<reference evidence="2" key="1">
    <citation type="submission" date="2021-06" db="EMBL/GenBank/DDBJ databases">
        <title>Parelaphostrongylus tenuis whole genome reference sequence.</title>
        <authorList>
            <person name="Garwood T.J."/>
            <person name="Larsen P.A."/>
            <person name="Fountain-Jones N.M."/>
            <person name="Garbe J.R."/>
            <person name="Macchietto M.G."/>
            <person name="Kania S.A."/>
            <person name="Gerhold R.W."/>
            <person name="Richards J.E."/>
            <person name="Wolf T.M."/>
        </authorList>
    </citation>
    <scope>NUCLEOTIDE SEQUENCE</scope>
    <source>
        <strain evidence="2">MNPRO001-30</strain>
        <tissue evidence="2">Meninges</tissue>
    </source>
</reference>
<dbReference type="Pfam" id="PF04190">
    <property type="entry name" value="GET4"/>
    <property type="match status" value="1"/>
</dbReference>
<protein>
    <submittedName>
        <fullName evidence="2">Uncharacterized protein</fullName>
    </submittedName>
</protein>
<dbReference type="PANTHER" id="PTHR12875:SF0">
    <property type="entry name" value="GOLGI TO ER TRAFFIC PROTEIN 4 HOMOLOG"/>
    <property type="match status" value="1"/>
</dbReference>
<keyword evidence="3" id="KW-1185">Reference proteome</keyword>
<gene>
    <name evidence="2" type="ORF">KIN20_019035</name>
</gene>